<evidence type="ECO:0000313" key="3">
    <source>
        <dbReference type="Proteomes" id="UP000034189"/>
    </source>
</evidence>
<dbReference type="InterPro" id="IPR002539">
    <property type="entry name" value="MaoC-like_dom"/>
</dbReference>
<name>A0A0F7FF17_PAEDU</name>
<dbReference type="RefSeq" id="WP_025695583.1">
    <property type="nucleotide sequence ID" value="NZ_ASQQ01000336.1"/>
</dbReference>
<organism evidence="2 3">
    <name type="scientific">Paenibacillus durus ATCC 35681</name>
    <dbReference type="NCBI Taxonomy" id="1333534"/>
    <lineage>
        <taxon>Bacteria</taxon>
        <taxon>Bacillati</taxon>
        <taxon>Bacillota</taxon>
        <taxon>Bacilli</taxon>
        <taxon>Bacillales</taxon>
        <taxon>Paenibacillaceae</taxon>
        <taxon>Paenibacillus</taxon>
    </lineage>
</organism>
<dbReference type="InterPro" id="IPR029069">
    <property type="entry name" value="HotDog_dom_sf"/>
</dbReference>
<dbReference type="Pfam" id="PF01575">
    <property type="entry name" value="MaoC_dehydratas"/>
    <property type="match status" value="1"/>
</dbReference>
<sequence length="141" mass="16091">MKFNEFFVGQRFETDSIKVTKEKIMEFASEFDPQYMHLDEKKTQEGMFGGIIASGIQTLALTFKLWVEYGLYGEDVVAGTAMDNIRFIKPVYPDDELHVVVEVISLEDNRKNTGIVTVNLSTFNHTTQKVFEGNLSVIIKK</sequence>
<protein>
    <recommendedName>
        <fullName evidence="1">MaoC-like domain-containing protein</fullName>
    </recommendedName>
</protein>
<dbReference type="Gene3D" id="3.10.129.10">
    <property type="entry name" value="Hotdog Thioesterase"/>
    <property type="match status" value="1"/>
</dbReference>
<dbReference type="CDD" id="cd03454">
    <property type="entry name" value="YdeM"/>
    <property type="match status" value="1"/>
</dbReference>
<proteinExistence type="predicted"/>
<dbReference type="Proteomes" id="UP000034189">
    <property type="component" value="Chromosome"/>
</dbReference>
<feature type="domain" description="MaoC-like" evidence="1">
    <location>
        <begin position="8"/>
        <end position="119"/>
    </location>
</feature>
<dbReference type="InterPro" id="IPR052342">
    <property type="entry name" value="MCH/BMMD"/>
</dbReference>
<reference evidence="2 3" key="1">
    <citation type="submission" date="2015-03" db="EMBL/GenBank/DDBJ databases">
        <authorList>
            <person name="Abdul Halim M."/>
        </authorList>
    </citation>
    <scope>NUCLEOTIDE SEQUENCE [LARGE SCALE GENOMIC DNA]</scope>
    <source>
        <strain evidence="2 3">ATCC 35681</strain>
    </source>
</reference>
<reference evidence="2 3" key="2">
    <citation type="journal article" date="2016" name="Genome Announc.">
        <title>Genome Sequence of a Gram-Positive Diazotroph, Paenibacillus durus Type Strain ATCC 35681.</title>
        <authorList>
            <person name="Halim M.A."/>
            <person name="Rahman A.Y."/>
            <person name="Sim K.S."/>
            <person name="Yam H.C."/>
            <person name="Rahim A.A."/>
            <person name="Ghazali A.H."/>
            <person name="Najimudin N."/>
        </authorList>
    </citation>
    <scope>NUCLEOTIDE SEQUENCE [LARGE SCALE GENOMIC DNA]</scope>
    <source>
        <strain evidence="2 3">ATCC 35681</strain>
    </source>
</reference>
<gene>
    <name evidence="2" type="ORF">VK70_24095</name>
</gene>
<dbReference type="OrthoDB" id="9801625at2"/>
<accession>A0A0F7FF17</accession>
<dbReference type="SUPFAM" id="SSF54637">
    <property type="entry name" value="Thioesterase/thiol ester dehydrase-isomerase"/>
    <property type="match status" value="1"/>
</dbReference>
<dbReference type="PANTHER" id="PTHR43664">
    <property type="entry name" value="MONOAMINE OXIDASE-RELATED"/>
    <property type="match status" value="1"/>
</dbReference>
<evidence type="ECO:0000313" key="2">
    <source>
        <dbReference type="EMBL" id="AKG37200.1"/>
    </source>
</evidence>
<dbReference type="HOGENOM" id="CLU_094876_1_1_9"/>
<dbReference type="PATRIC" id="fig|1333534.5.peg.5261"/>
<evidence type="ECO:0000259" key="1">
    <source>
        <dbReference type="Pfam" id="PF01575"/>
    </source>
</evidence>
<dbReference type="AlphaFoldDB" id="A0A0F7FF17"/>
<dbReference type="PANTHER" id="PTHR43664:SF1">
    <property type="entry name" value="BETA-METHYLMALYL-COA DEHYDRATASE"/>
    <property type="match status" value="1"/>
</dbReference>
<dbReference type="EMBL" id="CP011114">
    <property type="protein sequence ID" value="AKG37200.1"/>
    <property type="molecule type" value="Genomic_DNA"/>
</dbReference>